<dbReference type="InterPro" id="IPR017871">
    <property type="entry name" value="ABC_transporter-like_CS"/>
</dbReference>
<feature type="transmembrane region" description="Helical" evidence="9">
    <location>
        <begin position="389"/>
        <end position="407"/>
    </location>
</feature>
<evidence type="ECO:0000256" key="3">
    <source>
        <dbReference type="ARBA" id="ARBA00022692"/>
    </source>
</evidence>
<dbReference type="InterPro" id="IPR003593">
    <property type="entry name" value="AAA+_ATPase"/>
</dbReference>
<gene>
    <name evidence="12" type="ORF">FOB60_003277</name>
</gene>
<evidence type="ECO:0000313" key="12">
    <source>
        <dbReference type="EMBL" id="KAF6053021.1"/>
    </source>
</evidence>
<evidence type="ECO:0000256" key="4">
    <source>
        <dbReference type="ARBA" id="ARBA00022741"/>
    </source>
</evidence>
<dbReference type="InterPro" id="IPR003439">
    <property type="entry name" value="ABC_transporter-like_ATP-bd"/>
</dbReference>
<keyword evidence="2" id="KW-0813">Transport</keyword>
<dbReference type="SUPFAM" id="SSF52540">
    <property type="entry name" value="P-loop containing nucleoside triphosphate hydrolases"/>
    <property type="match status" value="1"/>
</dbReference>
<dbReference type="FunFam" id="1.20.1560.10:FF:000058">
    <property type="entry name" value="ABC transporter B family member 25"/>
    <property type="match status" value="1"/>
</dbReference>
<dbReference type="Pfam" id="PF00005">
    <property type="entry name" value="ABC_tran"/>
    <property type="match status" value="1"/>
</dbReference>
<dbReference type="InterPro" id="IPR011527">
    <property type="entry name" value="ABC1_TM_dom"/>
</dbReference>
<protein>
    <submittedName>
        <fullName evidence="12">ABC transporter transmembrane region family protein</fullName>
    </submittedName>
</protein>
<dbReference type="InterPro" id="IPR039421">
    <property type="entry name" value="Type_1_exporter"/>
</dbReference>
<dbReference type="PROSITE" id="PS50893">
    <property type="entry name" value="ABC_TRANSPORTER_2"/>
    <property type="match status" value="1"/>
</dbReference>
<dbReference type="Gene3D" id="1.20.1560.10">
    <property type="entry name" value="ABC transporter type 1, transmembrane domain"/>
    <property type="match status" value="1"/>
</dbReference>
<keyword evidence="4" id="KW-0547">Nucleotide-binding</keyword>
<evidence type="ECO:0000256" key="9">
    <source>
        <dbReference type="SAM" id="Phobius"/>
    </source>
</evidence>
<name>A0A8X7TB95_CANPA</name>
<comment type="caution">
    <text evidence="12">The sequence shown here is derived from an EMBL/GenBank/DDBJ whole genome shotgun (WGS) entry which is preliminary data.</text>
</comment>
<dbReference type="PANTHER" id="PTHR43394">
    <property type="entry name" value="ATP-DEPENDENT PERMEASE MDL1, MITOCHONDRIAL"/>
    <property type="match status" value="1"/>
</dbReference>
<dbReference type="PANTHER" id="PTHR43394:SF1">
    <property type="entry name" value="ATP-BINDING CASSETTE SUB-FAMILY B MEMBER 10, MITOCHONDRIAL"/>
    <property type="match status" value="1"/>
</dbReference>
<evidence type="ECO:0000256" key="5">
    <source>
        <dbReference type="ARBA" id="ARBA00022840"/>
    </source>
</evidence>
<evidence type="ECO:0000256" key="6">
    <source>
        <dbReference type="ARBA" id="ARBA00022989"/>
    </source>
</evidence>
<comment type="subcellular location">
    <subcellularLocation>
        <location evidence="1">Membrane</location>
        <topology evidence="1">Multi-pass membrane protein</topology>
    </subcellularLocation>
</comment>
<dbReference type="InterPro" id="IPR036640">
    <property type="entry name" value="ABC1_TM_sf"/>
</dbReference>
<evidence type="ECO:0000259" key="10">
    <source>
        <dbReference type="PROSITE" id="PS50893"/>
    </source>
</evidence>
<proteinExistence type="predicted"/>
<feature type="region of interest" description="Disordered" evidence="8">
    <location>
        <begin position="51"/>
        <end position="81"/>
    </location>
</feature>
<keyword evidence="3 9" id="KW-0812">Transmembrane</keyword>
<dbReference type="EMBL" id="JABWAB010000004">
    <property type="protein sequence ID" value="KAF6053021.1"/>
    <property type="molecule type" value="Genomic_DNA"/>
</dbReference>
<organism evidence="12 13">
    <name type="scientific">Candida parapsilosis</name>
    <name type="common">Yeast</name>
    <dbReference type="NCBI Taxonomy" id="5480"/>
    <lineage>
        <taxon>Eukaryota</taxon>
        <taxon>Fungi</taxon>
        <taxon>Dikarya</taxon>
        <taxon>Ascomycota</taxon>
        <taxon>Saccharomycotina</taxon>
        <taxon>Pichiomycetes</taxon>
        <taxon>Debaryomycetaceae</taxon>
        <taxon>Candida/Lodderomyces clade</taxon>
        <taxon>Candida</taxon>
    </lineage>
</organism>
<dbReference type="PROSITE" id="PS00211">
    <property type="entry name" value="ABC_TRANSPORTER_1"/>
    <property type="match status" value="1"/>
</dbReference>
<reference evidence="12" key="1">
    <citation type="submission" date="2020-03" db="EMBL/GenBank/DDBJ databases">
        <title>FDA dAtabase for Regulatory Grade micrObial Sequences (FDA-ARGOS): Supporting development and validation of Infectious Disease Dx tests.</title>
        <authorList>
            <person name="Campos J."/>
            <person name="Goldberg B."/>
            <person name="Tallon L."/>
            <person name="Sadzewicz L."/>
            <person name="Vavikolanu K."/>
            <person name="Mehta A."/>
            <person name="Aluvathingal J."/>
            <person name="Nadendla S."/>
            <person name="Nandy P."/>
            <person name="Geyer C."/>
            <person name="Yan Y."/>
            <person name="Sichtig H."/>
        </authorList>
    </citation>
    <scope>NUCLEOTIDE SEQUENCE [LARGE SCALE GENOMIC DNA]</scope>
    <source>
        <strain evidence="12">FDAARGOS_652</strain>
    </source>
</reference>
<evidence type="ECO:0000256" key="2">
    <source>
        <dbReference type="ARBA" id="ARBA00022448"/>
    </source>
</evidence>
<dbReference type="Gene3D" id="3.40.50.300">
    <property type="entry name" value="P-loop containing nucleotide triphosphate hydrolases"/>
    <property type="match status" value="1"/>
</dbReference>
<evidence type="ECO:0000256" key="7">
    <source>
        <dbReference type="ARBA" id="ARBA00023136"/>
    </source>
</evidence>
<dbReference type="GO" id="GO:0005524">
    <property type="term" value="F:ATP binding"/>
    <property type="evidence" value="ECO:0007669"/>
    <property type="project" value="UniProtKB-KW"/>
</dbReference>
<feature type="transmembrane region" description="Helical" evidence="9">
    <location>
        <begin position="352"/>
        <end position="377"/>
    </location>
</feature>
<dbReference type="GO" id="GO:0016887">
    <property type="term" value="F:ATP hydrolysis activity"/>
    <property type="evidence" value="ECO:0007669"/>
    <property type="project" value="InterPro"/>
</dbReference>
<dbReference type="Pfam" id="PF00664">
    <property type="entry name" value="ABC_membrane"/>
    <property type="match status" value="1"/>
</dbReference>
<keyword evidence="6 9" id="KW-1133">Transmembrane helix</keyword>
<dbReference type="SUPFAM" id="SSF90123">
    <property type="entry name" value="ABC transporter transmembrane region"/>
    <property type="match status" value="1"/>
</dbReference>
<dbReference type="GO" id="GO:0015421">
    <property type="term" value="F:ABC-type oligopeptide transporter activity"/>
    <property type="evidence" value="ECO:0007669"/>
    <property type="project" value="TreeGrafter"/>
</dbReference>
<evidence type="ECO:0000313" key="13">
    <source>
        <dbReference type="Proteomes" id="UP000590412"/>
    </source>
</evidence>
<evidence type="ECO:0000256" key="1">
    <source>
        <dbReference type="ARBA" id="ARBA00004141"/>
    </source>
</evidence>
<keyword evidence="7 9" id="KW-0472">Membrane</keyword>
<feature type="transmembrane region" description="Helical" evidence="9">
    <location>
        <begin position="104"/>
        <end position="126"/>
    </location>
</feature>
<feature type="domain" description="ABC transporter" evidence="10">
    <location>
        <begin position="444"/>
        <end position="686"/>
    </location>
</feature>
<dbReference type="GO" id="GO:0005743">
    <property type="term" value="C:mitochondrial inner membrane"/>
    <property type="evidence" value="ECO:0007669"/>
    <property type="project" value="TreeGrafter"/>
</dbReference>
<sequence>MILSRRLLLGVIAKAPRMRAIAPLVTHHLPRPIIGTQRSFVLHQIRLNSTSQNGEQHRLDNSSPTTTQTGTSADQSVKSDKAPRSSLFRDLLKLIKLAKPESKLIMFALLCLAISSATTMSLPLVIGKIIDTAKPLDDDDDKKEKGEDSDNKQLIFGLTPTSFYSALAVIFVIGSSANFGRIYLLRSVGEKLVARLRCRLFSKILAQDAYFFDIGPTKSGMKTGDLISRIASDTQIISKSLSMNISDGMRSIISGVVGLSMMFYVSWKLTLCMSLLFPPLIAMSFFYGRRIKSLSRLIQENIGALTKVTEEKLNGVKVIQSFAQQQSVVHGYNKEIKNIYNSSLREGKLSGIYFSVNGFLGNITMIGLLVIGTKLIGMNELTIGDLSSFMMYAVYTGSSVFGLGNFYTELMKGLGAAERVFELVEYQPKISNNIGKKQKLNGDIVIKDVDFTYPSRPDVIFKNLNLHIKEGENVCLVGPSGSGKSTISQLLLRFYDPNKGSITIGAESPVEIKDLNLNDYRRQLGYVQQEPLLFSGTVRDNTIFGKQNATDEEIERALELSHSVAFVRNLPDGLDTKIGASTSTQLSGGQKQRISLARTLIKEPKILILDEATSALDTISEEQVMKNLLGLNREKGVTIITIAHRLSTIKNSDRIVVLNEHGSIVEDGDFATLHNNRNSHFNKLLKSNKLE</sequence>
<keyword evidence="5" id="KW-0067">ATP-binding</keyword>
<dbReference type="InterPro" id="IPR027417">
    <property type="entry name" value="P-loop_NTPase"/>
</dbReference>
<dbReference type="SMART" id="SM00382">
    <property type="entry name" value="AAA"/>
    <property type="match status" value="1"/>
</dbReference>
<feature type="transmembrane region" description="Helical" evidence="9">
    <location>
        <begin position="163"/>
        <end position="185"/>
    </location>
</feature>
<dbReference type="PROSITE" id="PS50929">
    <property type="entry name" value="ABC_TM1F"/>
    <property type="match status" value="1"/>
</dbReference>
<dbReference type="GO" id="GO:0090374">
    <property type="term" value="P:oligopeptide export from mitochondrion"/>
    <property type="evidence" value="ECO:0007669"/>
    <property type="project" value="TreeGrafter"/>
</dbReference>
<accession>A0A8X7TB95</accession>
<dbReference type="CDD" id="cd18573">
    <property type="entry name" value="ABC_6TM_ABCB10_like"/>
    <property type="match status" value="1"/>
</dbReference>
<evidence type="ECO:0000259" key="11">
    <source>
        <dbReference type="PROSITE" id="PS50929"/>
    </source>
</evidence>
<feature type="domain" description="ABC transmembrane type-1" evidence="11">
    <location>
        <begin position="107"/>
        <end position="412"/>
    </location>
</feature>
<feature type="compositionally biased region" description="Polar residues" evidence="8">
    <location>
        <begin position="61"/>
        <end position="76"/>
    </location>
</feature>
<evidence type="ECO:0000256" key="8">
    <source>
        <dbReference type="SAM" id="MobiDB-lite"/>
    </source>
</evidence>
<dbReference type="Proteomes" id="UP000590412">
    <property type="component" value="Unassembled WGS sequence"/>
</dbReference>
<dbReference type="FunFam" id="3.40.50.300:FF:001371">
    <property type="entry name" value="ABC transporter ATP-binding protein"/>
    <property type="match status" value="1"/>
</dbReference>
<dbReference type="AlphaFoldDB" id="A0A8X7TB95"/>